<accession>A0ABP9P7L0</accession>
<dbReference type="EMBL" id="BAABJO010000054">
    <property type="protein sequence ID" value="GAA5141613.1"/>
    <property type="molecule type" value="Genomic_DNA"/>
</dbReference>
<dbReference type="PANTHER" id="PTHR42910:SF1">
    <property type="entry name" value="MAJOR FACILITATOR SUPERFAMILY (MFS) PROFILE DOMAIN-CONTAINING PROTEIN"/>
    <property type="match status" value="1"/>
</dbReference>
<keyword evidence="3 5" id="KW-1133">Transmembrane helix</keyword>
<evidence type="ECO:0000256" key="4">
    <source>
        <dbReference type="ARBA" id="ARBA00023136"/>
    </source>
</evidence>
<comment type="subcellular location">
    <subcellularLocation>
        <location evidence="1">Cell membrane</location>
        <topology evidence="1">Multi-pass membrane protein</topology>
    </subcellularLocation>
</comment>
<organism evidence="8 9">
    <name type="scientific">Pseudonocardia adelaidensis</name>
    <dbReference type="NCBI Taxonomy" id="648754"/>
    <lineage>
        <taxon>Bacteria</taxon>
        <taxon>Bacillati</taxon>
        <taxon>Actinomycetota</taxon>
        <taxon>Actinomycetes</taxon>
        <taxon>Pseudonocardiales</taxon>
        <taxon>Pseudonocardiaceae</taxon>
        <taxon>Pseudonocardia</taxon>
    </lineage>
</organism>
<reference evidence="9" key="1">
    <citation type="journal article" date="2019" name="Int. J. Syst. Evol. Microbiol.">
        <title>The Global Catalogue of Microorganisms (GCM) 10K type strain sequencing project: providing services to taxonomists for standard genome sequencing and annotation.</title>
        <authorList>
            <consortium name="The Broad Institute Genomics Platform"/>
            <consortium name="The Broad Institute Genome Sequencing Center for Infectious Disease"/>
            <person name="Wu L."/>
            <person name="Ma J."/>
        </authorList>
    </citation>
    <scope>NUCLEOTIDE SEQUENCE [LARGE SCALE GENOMIC DNA]</scope>
    <source>
        <strain evidence="9">JCM 18302</strain>
    </source>
</reference>
<evidence type="ECO:0000256" key="6">
    <source>
        <dbReference type="SAM" id="SignalP"/>
    </source>
</evidence>
<feature type="domain" description="Major facilitator superfamily (MFS) profile" evidence="7">
    <location>
        <begin position="1"/>
        <end position="97"/>
    </location>
</feature>
<evidence type="ECO:0000256" key="2">
    <source>
        <dbReference type="ARBA" id="ARBA00022692"/>
    </source>
</evidence>
<evidence type="ECO:0000256" key="1">
    <source>
        <dbReference type="ARBA" id="ARBA00004651"/>
    </source>
</evidence>
<protein>
    <recommendedName>
        <fullName evidence="7">Major facilitator superfamily (MFS) profile domain-containing protein</fullName>
    </recommendedName>
</protein>
<name>A0ABP9P7L0_9PSEU</name>
<keyword evidence="4 5" id="KW-0472">Membrane</keyword>
<evidence type="ECO:0000313" key="9">
    <source>
        <dbReference type="Proteomes" id="UP001500804"/>
    </source>
</evidence>
<gene>
    <name evidence="8" type="ORF">GCM10023320_80850</name>
</gene>
<dbReference type="RefSeq" id="WP_345613070.1">
    <property type="nucleotide sequence ID" value="NZ_BAABJO010000054.1"/>
</dbReference>
<dbReference type="PANTHER" id="PTHR42910">
    <property type="entry name" value="TRANSPORTER SCO4007-RELATED"/>
    <property type="match status" value="1"/>
</dbReference>
<dbReference type="Proteomes" id="UP001500804">
    <property type="component" value="Unassembled WGS sequence"/>
</dbReference>
<keyword evidence="6" id="KW-0732">Signal</keyword>
<dbReference type="Gene3D" id="1.20.1250.20">
    <property type="entry name" value="MFS general substrate transporter like domains"/>
    <property type="match status" value="1"/>
</dbReference>
<evidence type="ECO:0000256" key="5">
    <source>
        <dbReference type="SAM" id="Phobius"/>
    </source>
</evidence>
<feature type="transmembrane region" description="Helical" evidence="5">
    <location>
        <begin position="55"/>
        <end position="76"/>
    </location>
</feature>
<comment type="caution">
    <text evidence="8">The sequence shown here is derived from an EMBL/GenBank/DDBJ whole genome shotgun (WGS) entry which is preliminary data.</text>
</comment>
<dbReference type="SUPFAM" id="SSF103473">
    <property type="entry name" value="MFS general substrate transporter"/>
    <property type="match status" value="1"/>
</dbReference>
<proteinExistence type="predicted"/>
<dbReference type="InterPro" id="IPR020846">
    <property type="entry name" value="MFS_dom"/>
</dbReference>
<dbReference type="PROSITE" id="PS50850">
    <property type="entry name" value="MFS"/>
    <property type="match status" value="1"/>
</dbReference>
<feature type="signal peptide" evidence="6">
    <location>
        <begin position="1"/>
        <end position="17"/>
    </location>
</feature>
<evidence type="ECO:0000259" key="7">
    <source>
        <dbReference type="PROSITE" id="PS50850"/>
    </source>
</evidence>
<keyword evidence="9" id="KW-1185">Reference proteome</keyword>
<feature type="transmembrane region" description="Helical" evidence="5">
    <location>
        <begin position="27"/>
        <end position="48"/>
    </location>
</feature>
<feature type="chain" id="PRO_5046500257" description="Major facilitator superfamily (MFS) profile domain-containing protein" evidence="6">
    <location>
        <begin position="18"/>
        <end position="97"/>
    </location>
</feature>
<dbReference type="InterPro" id="IPR036259">
    <property type="entry name" value="MFS_trans_sf"/>
</dbReference>
<evidence type="ECO:0000313" key="8">
    <source>
        <dbReference type="EMBL" id="GAA5141613.1"/>
    </source>
</evidence>
<evidence type="ECO:0000256" key="3">
    <source>
        <dbReference type="ARBA" id="ARBA00022989"/>
    </source>
</evidence>
<keyword evidence="2 5" id="KW-0812">Transmembrane</keyword>
<sequence length="97" mass="9805">MVVGLASVTVTMLVAHAATLAGDDQRAGVVGTLLGGLLLGVLVGRGFAGVVAGLLGWRGVYAVAAVLMTATAVLLYRRMFLGRSSCHALGVARPGER</sequence>